<keyword evidence="2" id="KW-0560">Oxidoreductase</keyword>
<dbReference type="Proteomes" id="UP000315783">
    <property type="component" value="Unassembled WGS sequence"/>
</dbReference>
<accession>A0A545VR73</accession>
<sequence>MSITPQGRKIAIIGASGTLGRPLVAALLASPAGHSVTAVQRADATSSFPAGVRVARGDLLSEAFLASAFAGQDAVVLMPPLARILTAQEPAVRAAAAAGVRYVFPAESGPDPFAAGLVRDNALLQAKKRVRDLIEETFGASGGGGGWVSVAVGPWVEYAVGMGLWGVDARARTATVWRGAEGRVCSATAGHAGRALAAVLSLPEPDLAALRNAAVYAPSLCFTQRELLSAAQRVTAGHGDGTSNWTVEERDVADVLRDCDEALARGDEAAAHARFFVTHAMEGSGADFEHKIDRALAGKLQALGLGGETLEEAIRETLA</sequence>
<evidence type="ECO:0000313" key="5">
    <source>
        <dbReference type="Proteomes" id="UP000315783"/>
    </source>
</evidence>
<dbReference type="SUPFAM" id="SSF51735">
    <property type="entry name" value="NAD(P)-binding Rossmann-fold domains"/>
    <property type="match status" value="1"/>
</dbReference>
<dbReference type="STRING" id="43265.A0A545VR73"/>
<comment type="caution">
    <text evidence="4">The sequence shown here is derived from an EMBL/GenBank/DDBJ whole genome shotgun (WGS) entry which is preliminary data.</text>
</comment>
<dbReference type="GO" id="GO:0016491">
    <property type="term" value="F:oxidoreductase activity"/>
    <property type="evidence" value="ECO:0007669"/>
    <property type="project" value="UniProtKB-KW"/>
</dbReference>
<evidence type="ECO:0000256" key="1">
    <source>
        <dbReference type="ARBA" id="ARBA00022857"/>
    </source>
</evidence>
<evidence type="ECO:0000256" key="2">
    <source>
        <dbReference type="ARBA" id="ARBA00023002"/>
    </source>
</evidence>
<dbReference type="Gene3D" id="3.40.50.720">
    <property type="entry name" value="NAD(P)-binding Rossmann-like Domain"/>
    <property type="match status" value="1"/>
</dbReference>
<dbReference type="PANTHER" id="PTHR47706">
    <property type="entry name" value="NMRA-LIKE FAMILY PROTEIN"/>
    <property type="match status" value="1"/>
</dbReference>
<dbReference type="Pfam" id="PF05368">
    <property type="entry name" value="NmrA"/>
    <property type="match status" value="1"/>
</dbReference>
<organism evidence="4 5">
    <name type="scientific">Cordyceps javanica</name>
    <dbReference type="NCBI Taxonomy" id="43265"/>
    <lineage>
        <taxon>Eukaryota</taxon>
        <taxon>Fungi</taxon>
        <taxon>Dikarya</taxon>
        <taxon>Ascomycota</taxon>
        <taxon>Pezizomycotina</taxon>
        <taxon>Sordariomycetes</taxon>
        <taxon>Hypocreomycetidae</taxon>
        <taxon>Hypocreales</taxon>
        <taxon>Cordycipitaceae</taxon>
        <taxon>Cordyceps</taxon>
    </lineage>
</organism>
<reference evidence="4 5" key="1">
    <citation type="journal article" date="2019" name="Appl. Microbiol. Biotechnol.">
        <title>Genome sequence of Isaria javanica and comparative genome analysis insights into family S53 peptidase evolution in fungal entomopathogens.</title>
        <authorList>
            <person name="Lin R."/>
            <person name="Zhang X."/>
            <person name="Xin B."/>
            <person name="Zou M."/>
            <person name="Gao Y."/>
            <person name="Qin F."/>
            <person name="Hu Q."/>
            <person name="Xie B."/>
            <person name="Cheng X."/>
        </authorList>
    </citation>
    <scope>NUCLEOTIDE SEQUENCE [LARGE SCALE GENOMIC DNA]</scope>
    <source>
        <strain evidence="4 5">IJ1G</strain>
    </source>
</reference>
<dbReference type="EMBL" id="SPUK01000015">
    <property type="protein sequence ID" value="TQV92524.1"/>
    <property type="molecule type" value="Genomic_DNA"/>
</dbReference>
<dbReference type="PANTHER" id="PTHR47706:SF9">
    <property type="entry name" value="NMRA-LIKE DOMAIN-CONTAINING PROTEIN-RELATED"/>
    <property type="match status" value="1"/>
</dbReference>
<dbReference type="AlphaFoldDB" id="A0A545VR73"/>
<dbReference type="OrthoDB" id="419598at2759"/>
<keyword evidence="5" id="KW-1185">Reference proteome</keyword>
<feature type="domain" description="NmrA-like" evidence="3">
    <location>
        <begin position="8"/>
        <end position="136"/>
    </location>
</feature>
<dbReference type="InterPro" id="IPR036291">
    <property type="entry name" value="NAD(P)-bd_dom_sf"/>
</dbReference>
<evidence type="ECO:0000259" key="3">
    <source>
        <dbReference type="Pfam" id="PF05368"/>
    </source>
</evidence>
<protein>
    <submittedName>
        <fullName evidence="4">Oxidoreductase CipA-like</fullName>
    </submittedName>
</protein>
<keyword evidence="1" id="KW-0521">NADP</keyword>
<evidence type="ECO:0000313" key="4">
    <source>
        <dbReference type="EMBL" id="TQV92524.1"/>
    </source>
</evidence>
<proteinExistence type="predicted"/>
<name>A0A545VR73_9HYPO</name>
<dbReference type="InterPro" id="IPR051609">
    <property type="entry name" value="NmrA/Isoflavone_reductase-like"/>
</dbReference>
<dbReference type="InterPro" id="IPR008030">
    <property type="entry name" value="NmrA-like"/>
</dbReference>
<gene>
    <name evidence="4" type="ORF">IF1G_09042</name>
</gene>